<feature type="signal peptide" evidence="2">
    <location>
        <begin position="1"/>
        <end position="31"/>
    </location>
</feature>
<name>A0A4V2JEB7_9HYPH</name>
<comment type="caution">
    <text evidence="3">The sequence shown here is derived from an EMBL/GenBank/DDBJ whole genome shotgun (WGS) entry which is preliminary data.</text>
</comment>
<evidence type="ECO:0000256" key="2">
    <source>
        <dbReference type="SAM" id="SignalP"/>
    </source>
</evidence>
<reference evidence="3 4" key="1">
    <citation type="submission" date="2019-02" db="EMBL/GenBank/DDBJ databases">
        <title>Hansschlegelia quercus sp. nov., a novel methylotrophic bacterium from buds of oak (Quercus robur L.).</title>
        <authorList>
            <person name="Agafonova N.V."/>
            <person name="Kaparullina E.N."/>
            <person name="Grouzdev D.S."/>
            <person name="Doronina N.V."/>
        </authorList>
    </citation>
    <scope>NUCLEOTIDE SEQUENCE [LARGE SCALE GENOMIC DNA]</scope>
    <source>
        <strain evidence="3 4">Dub</strain>
    </source>
</reference>
<evidence type="ECO:0000313" key="3">
    <source>
        <dbReference type="EMBL" id="TBN54646.1"/>
    </source>
</evidence>
<protein>
    <submittedName>
        <fullName evidence="3">Uncharacterized protein</fullName>
    </submittedName>
</protein>
<sequence>MTSTYSKKRIISGLIAAAMTAAIIAPTAAKADRWHHHHNGNGTAAAVVGVGALGLIAGTAIANNNARHYRDDDECVLERRRYVDQYGRTYFKRIEVCE</sequence>
<keyword evidence="1" id="KW-0472">Membrane</keyword>
<gene>
    <name evidence="3" type="ORF">EYR15_00250</name>
</gene>
<dbReference type="AlphaFoldDB" id="A0A4V2JEB7"/>
<dbReference type="EMBL" id="SIUB01000001">
    <property type="protein sequence ID" value="TBN54646.1"/>
    <property type="molecule type" value="Genomic_DNA"/>
</dbReference>
<feature type="chain" id="PRO_5020573220" evidence="2">
    <location>
        <begin position="32"/>
        <end position="98"/>
    </location>
</feature>
<organism evidence="3 4">
    <name type="scientific">Hansschlegelia quercus</name>
    <dbReference type="NCBI Taxonomy" id="2528245"/>
    <lineage>
        <taxon>Bacteria</taxon>
        <taxon>Pseudomonadati</taxon>
        <taxon>Pseudomonadota</taxon>
        <taxon>Alphaproteobacteria</taxon>
        <taxon>Hyphomicrobiales</taxon>
        <taxon>Methylopilaceae</taxon>
        <taxon>Hansschlegelia</taxon>
    </lineage>
</organism>
<keyword evidence="1" id="KW-1133">Transmembrane helix</keyword>
<accession>A0A4V2JEB7</accession>
<dbReference type="RefSeq" id="WP_131000897.1">
    <property type="nucleotide sequence ID" value="NZ_JBHSZR010000002.1"/>
</dbReference>
<keyword evidence="1" id="KW-0812">Transmembrane</keyword>
<keyword evidence="2" id="KW-0732">Signal</keyword>
<feature type="transmembrane region" description="Helical" evidence="1">
    <location>
        <begin position="41"/>
        <end position="62"/>
    </location>
</feature>
<evidence type="ECO:0000313" key="4">
    <source>
        <dbReference type="Proteomes" id="UP000291613"/>
    </source>
</evidence>
<dbReference type="Proteomes" id="UP000291613">
    <property type="component" value="Unassembled WGS sequence"/>
</dbReference>
<evidence type="ECO:0000256" key="1">
    <source>
        <dbReference type="SAM" id="Phobius"/>
    </source>
</evidence>
<proteinExistence type="predicted"/>
<keyword evidence="4" id="KW-1185">Reference proteome</keyword>